<feature type="compositionally biased region" description="Low complexity" evidence="2">
    <location>
        <begin position="102"/>
        <end position="114"/>
    </location>
</feature>
<dbReference type="Gene3D" id="2.130.10.10">
    <property type="entry name" value="YVTN repeat-like/Quinoprotein amine dehydrogenase"/>
    <property type="match status" value="2"/>
</dbReference>
<feature type="region of interest" description="Disordered" evidence="2">
    <location>
        <begin position="100"/>
        <end position="121"/>
    </location>
</feature>
<comment type="caution">
    <text evidence="3">The sequence shown here is derived from an EMBL/GenBank/DDBJ whole genome shotgun (WGS) entry which is preliminary data.</text>
</comment>
<organism evidence="3 4">
    <name type="scientific">Streptomyces pseudovenezuelae</name>
    <dbReference type="NCBI Taxonomy" id="67350"/>
    <lineage>
        <taxon>Bacteria</taxon>
        <taxon>Bacillati</taxon>
        <taxon>Actinomycetota</taxon>
        <taxon>Actinomycetes</taxon>
        <taxon>Kitasatosporales</taxon>
        <taxon>Streptomycetaceae</taxon>
        <taxon>Streptomyces</taxon>
        <taxon>Streptomyces aurantiacus group</taxon>
    </lineage>
</organism>
<keyword evidence="1" id="KW-0853">WD repeat</keyword>
<proteinExistence type="predicted"/>
<accession>A0A101N2X7</accession>
<sequence length="410" mass="44045">MIWRRTTKLFASRFDLHTADGTYRFYLSPPGTDAPPPAPDLLHTLSKSLDHMSVFGLLDGAVGAIGDAAGAAADALSLPGAVTQLRAGNRNEEILRAFIAGSSEPSPRAPTSSRPPEHLYTRGDEETLGTAASFGPHGGVVACAHTDGTIRLWNCGRGTPVRTVKPLRGNHGDIEGVEFSSDGRKLLIFDESDTVHLHDVLSGDVLASLHHDDEVVGASMDNLGEWAVTICEDLRTRVWNLSRRRVVRELESAGDQSVTFSPATQRFAVVGTEGLFSYSGPTDPQPAWNEEVGETPVHSVAMSRKDRIAVGDIEGNIHVFEPDLHRRIGHVSHDSCVKSIAFHPEGNLIAAGDREGNIIGWNLSSGGKEFHIDIGHVVSGLAWSPRGDLMAAACPDGLLVWKVRDTGHAH</sequence>
<dbReference type="SUPFAM" id="SSF50978">
    <property type="entry name" value="WD40 repeat-like"/>
    <property type="match status" value="1"/>
</dbReference>
<dbReference type="Proteomes" id="UP000053039">
    <property type="component" value="Unassembled WGS sequence"/>
</dbReference>
<dbReference type="EMBL" id="LMWM01000029">
    <property type="protein sequence ID" value="KUM85569.1"/>
    <property type="molecule type" value="Genomic_DNA"/>
</dbReference>
<evidence type="ECO:0000256" key="2">
    <source>
        <dbReference type="SAM" id="MobiDB-lite"/>
    </source>
</evidence>
<evidence type="ECO:0000313" key="4">
    <source>
        <dbReference type="Proteomes" id="UP000053039"/>
    </source>
</evidence>
<evidence type="ECO:0008006" key="5">
    <source>
        <dbReference type="Google" id="ProtNLM"/>
    </source>
</evidence>
<gene>
    <name evidence="3" type="ORF">AQI94_27335</name>
</gene>
<reference evidence="3 4" key="1">
    <citation type="submission" date="2015-10" db="EMBL/GenBank/DDBJ databases">
        <title>Draft genome sequence of Streptomyces pseudovenezuelae DSM 40212, type strain for the species Streptomyces pseudovenezuelae.</title>
        <authorList>
            <person name="Ruckert C."/>
            <person name="Winkler A."/>
            <person name="Kalinowski J."/>
            <person name="Kampfer P."/>
            <person name="Glaeser S."/>
        </authorList>
    </citation>
    <scope>NUCLEOTIDE SEQUENCE [LARGE SCALE GENOMIC DNA]</scope>
    <source>
        <strain evidence="3 4">DSM 40212</strain>
    </source>
</reference>
<dbReference type="InterPro" id="IPR036322">
    <property type="entry name" value="WD40_repeat_dom_sf"/>
</dbReference>
<dbReference type="PROSITE" id="PS50082">
    <property type="entry name" value="WD_REPEATS_2"/>
    <property type="match status" value="2"/>
</dbReference>
<dbReference type="PANTHER" id="PTHR19879:SF9">
    <property type="entry name" value="TRANSCRIPTION INITIATION FACTOR TFIID SUBUNIT 5"/>
    <property type="match status" value="1"/>
</dbReference>
<evidence type="ECO:0000313" key="3">
    <source>
        <dbReference type="EMBL" id="KUM85569.1"/>
    </source>
</evidence>
<dbReference type="PROSITE" id="PS50294">
    <property type="entry name" value="WD_REPEATS_REGION"/>
    <property type="match status" value="1"/>
</dbReference>
<protein>
    <recommendedName>
        <fullName evidence="5">Anaphase-promoting complex subunit 4 WD40 domain-containing protein</fullName>
    </recommendedName>
</protein>
<dbReference type="PANTHER" id="PTHR19879">
    <property type="entry name" value="TRANSCRIPTION INITIATION FACTOR TFIID"/>
    <property type="match status" value="1"/>
</dbReference>
<evidence type="ECO:0000256" key="1">
    <source>
        <dbReference type="PROSITE-ProRule" id="PRU00221"/>
    </source>
</evidence>
<feature type="repeat" description="WD" evidence="1">
    <location>
        <begin position="330"/>
        <end position="366"/>
    </location>
</feature>
<dbReference type="AlphaFoldDB" id="A0A101N2X7"/>
<dbReference type="InterPro" id="IPR001680">
    <property type="entry name" value="WD40_rpt"/>
</dbReference>
<dbReference type="SMART" id="SM00320">
    <property type="entry name" value="WD40"/>
    <property type="match status" value="6"/>
</dbReference>
<feature type="repeat" description="WD" evidence="1">
    <location>
        <begin position="130"/>
        <end position="163"/>
    </location>
</feature>
<dbReference type="Pfam" id="PF00400">
    <property type="entry name" value="WD40"/>
    <property type="match status" value="3"/>
</dbReference>
<dbReference type="InterPro" id="IPR015943">
    <property type="entry name" value="WD40/YVTN_repeat-like_dom_sf"/>
</dbReference>
<name>A0A101N2X7_9ACTN</name>